<comment type="caution">
    <text evidence="1">The sequence shown here is derived from an EMBL/GenBank/DDBJ whole genome shotgun (WGS) entry which is preliminary data.</text>
</comment>
<name>A0ABQ9G267_9NEOP</name>
<accession>A0ABQ9G267</accession>
<dbReference type="EMBL" id="JARBHB010000026">
    <property type="protein sequence ID" value="KAJ8865497.1"/>
    <property type="molecule type" value="Genomic_DNA"/>
</dbReference>
<organism evidence="1 2">
    <name type="scientific">Dryococelus australis</name>
    <dbReference type="NCBI Taxonomy" id="614101"/>
    <lineage>
        <taxon>Eukaryota</taxon>
        <taxon>Metazoa</taxon>
        <taxon>Ecdysozoa</taxon>
        <taxon>Arthropoda</taxon>
        <taxon>Hexapoda</taxon>
        <taxon>Insecta</taxon>
        <taxon>Pterygota</taxon>
        <taxon>Neoptera</taxon>
        <taxon>Polyneoptera</taxon>
        <taxon>Phasmatodea</taxon>
        <taxon>Verophasmatodea</taxon>
        <taxon>Anareolatae</taxon>
        <taxon>Phasmatidae</taxon>
        <taxon>Eurycanthinae</taxon>
        <taxon>Dryococelus</taxon>
    </lineage>
</organism>
<sequence length="81" mass="9066">MACVPQEDGVYRTLKKRVREKLGKDYSGLTAESKLFTDMLLAATLLTAGPRGHQLLLWPGHPLRAASHAHRHRLTQLLPPE</sequence>
<evidence type="ECO:0000313" key="2">
    <source>
        <dbReference type="Proteomes" id="UP001159363"/>
    </source>
</evidence>
<evidence type="ECO:0000313" key="1">
    <source>
        <dbReference type="EMBL" id="KAJ8865497.1"/>
    </source>
</evidence>
<reference evidence="1 2" key="1">
    <citation type="submission" date="2023-02" db="EMBL/GenBank/DDBJ databases">
        <title>LHISI_Scaffold_Assembly.</title>
        <authorList>
            <person name="Stuart O.P."/>
            <person name="Cleave R."/>
            <person name="Magrath M.J.L."/>
            <person name="Mikheyev A.S."/>
        </authorList>
    </citation>
    <scope>NUCLEOTIDE SEQUENCE [LARGE SCALE GENOMIC DNA]</scope>
    <source>
        <strain evidence="1">Daus_M_001</strain>
        <tissue evidence="1">Leg muscle</tissue>
    </source>
</reference>
<proteinExistence type="predicted"/>
<gene>
    <name evidence="1" type="ORF">PR048_033757</name>
</gene>
<keyword evidence="2" id="KW-1185">Reference proteome</keyword>
<protein>
    <submittedName>
        <fullName evidence="1">Uncharacterized protein</fullName>
    </submittedName>
</protein>
<dbReference type="Proteomes" id="UP001159363">
    <property type="component" value="Unassembled WGS sequence"/>
</dbReference>